<reference evidence="2 3" key="1">
    <citation type="submission" date="2016-06" db="EMBL/GenBank/DDBJ databases">
        <title>Evolution of pathogenesis and genome organization in the Tremellales.</title>
        <authorList>
            <person name="Cuomo C."/>
            <person name="Litvintseva A."/>
            <person name="Heitman J."/>
            <person name="Chen Y."/>
            <person name="Sun S."/>
            <person name="Springer D."/>
            <person name="Dromer F."/>
            <person name="Young S."/>
            <person name="Zeng Q."/>
            <person name="Chapman S."/>
            <person name="Gujja S."/>
            <person name="Saif S."/>
            <person name="Birren B."/>
        </authorList>
    </citation>
    <scope>NUCLEOTIDE SEQUENCE [LARGE SCALE GENOMIC DNA]</scope>
    <source>
        <strain evidence="2 3">ATCC 28783</strain>
    </source>
</reference>
<proteinExistence type="predicted"/>
<organism evidence="2 3">
    <name type="scientific">Tremella mesenterica</name>
    <name type="common">Jelly fungus</name>
    <dbReference type="NCBI Taxonomy" id="5217"/>
    <lineage>
        <taxon>Eukaryota</taxon>
        <taxon>Fungi</taxon>
        <taxon>Dikarya</taxon>
        <taxon>Basidiomycota</taxon>
        <taxon>Agaricomycotina</taxon>
        <taxon>Tremellomycetes</taxon>
        <taxon>Tremellales</taxon>
        <taxon>Tremellaceae</taxon>
        <taxon>Tremella</taxon>
    </lineage>
</organism>
<dbReference type="EMBL" id="SDIL01000053">
    <property type="protein sequence ID" value="RXK38135.1"/>
    <property type="molecule type" value="Genomic_DNA"/>
</dbReference>
<dbReference type="VEuPathDB" id="FungiDB:TREMEDRAFT_64679"/>
<dbReference type="AlphaFoldDB" id="A0A4Q1BK87"/>
<keyword evidence="3" id="KW-1185">Reference proteome</keyword>
<feature type="region of interest" description="Disordered" evidence="1">
    <location>
        <begin position="29"/>
        <end position="67"/>
    </location>
</feature>
<protein>
    <submittedName>
        <fullName evidence="2">Uncharacterized protein</fullName>
    </submittedName>
</protein>
<comment type="caution">
    <text evidence="2">The sequence shown here is derived from an EMBL/GenBank/DDBJ whole genome shotgun (WGS) entry which is preliminary data.</text>
</comment>
<evidence type="ECO:0000313" key="3">
    <source>
        <dbReference type="Proteomes" id="UP000289152"/>
    </source>
</evidence>
<dbReference type="InParanoid" id="A0A4Q1BK87"/>
<dbReference type="Proteomes" id="UP000289152">
    <property type="component" value="Unassembled WGS sequence"/>
</dbReference>
<name>A0A4Q1BK87_TREME</name>
<evidence type="ECO:0000313" key="2">
    <source>
        <dbReference type="EMBL" id="RXK38135.1"/>
    </source>
</evidence>
<gene>
    <name evidence="2" type="ORF">M231_04596</name>
</gene>
<accession>A0A4Q1BK87</accession>
<evidence type="ECO:0000256" key="1">
    <source>
        <dbReference type="SAM" id="MobiDB-lite"/>
    </source>
</evidence>
<feature type="compositionally biased region" description="Polar residues" evidence="1">
    <location>
        <begin position="50"/>
        <end position="67"/>
    </location>
</feature>
<sequence>MTSRLDQEEDNNQWFGNASFAHSSIPASEPLVPVSSRNYSTLQDGGYHDGSQQQPFHDDGLNNSGTSAAYNSRALSFAAPRSMPTITEESYLPENMSPLSINTTRSHSGMHIGDYDCPPLSTPGAESYFVPPFDPKTSSRHFEFYAPARNGYNQSLPPISEIFQKNEAAQQNLSTALPEVLWSSLQDPRLSNIHTPSFPENFHKDFGDLIDGLQRARHDLRHMAGECIAREKDRVTLQARINSIERLL</sequence>